<dbReference type="InterPro" id="IPR005174">
    <property type="entry name" value="KIB1-4_b-propeller"/>
</dbReference>
<dbReference type="SUPFAM" id="SSF81383">
    <property type="entry name" value="F-box domain"/>
    <property type="match status" value="1"/>
</dbReference>
<dbReference type="Proteomes" id="UP001652660">
    <property type="component" value="Chromosome 4e"/>
</dbReference>
<dbReference type="Pfam" id="PF00646">
    <property type="entry name" value="F-box"/>
    <property type="match status" value="1"/>
</dbReference>
<dbReference type="Gene3D" id="1.20.1280.50">
    <property type="match status" value="1"/>
</dbReference>
<dbReference type="PANTHER" id="PTHR33127">
    <property type="entry name" value="TRANSMEMBRANE PROTEIN"/>
    <property type="match status" value="1"/>
</dbReference>
<evidence type="ECO:0000313" key="2">
    <source>
        <dbReference type="Proteomes" id="UP001652660"/>
    </source>
</evidence>
<reference evidence="3" key="2">
    <citation type="submission" date="2025-08" db="UniProtKB">
        <authorList>
            <consortium name="RefSeq"/>
        </authorList>
    </citation>
    <scope>IDENTIFICATION</scope>
    <source>
        <tissue evidence="3">Leaves</tissue>
    </source>
</reference>
<protein>
    <submittedName>
        <fullName evidence="3">F-box/kelch-repeat protein At1g57790-like</fullName>
    </submittedName>
</protein>
<dbReference type="PANTHER" id="PTHR33127:SF5">
    <property type="entry name" value="TRANSMEMBRANE PROTEIN"/>
    <property type="match status" value="1"/>
</dbReference>
<evidence type="ECO:0000259" key="1">
    <source>
        <dbReference type="PROSITE" id="PS50181"/>
    </source>
</evidence>
<dbReference type="AlphaFoldDB" id="A0A6P6XEH8"/>
<evidence type="ECO:0000313" key="3">
    <source>
        <dbReference type="RefSeq" id="XP_027126110.1"/>
    </source>
</evidence>
<dbReference type="CDD" id="cd09917">
    <property type="entry name" value="F-box_SF"/>
    <property type="match status" value="1"/>
</dbReference>
<gene>
    <name evidence="3" type="primary">LOC113742474</name>
</gene>
<dbReference type="InterPro" id="IPR001810">
    <property type="entry name" value="F-box_dom"/>
</dbReference>
<reference evidence="2" key="1">
    <citation type="journal article" date="2025" name="Foods">
        <title>Unveiling the Microbial Signatures of Arabica Coffee Cherries: Insights into Ripeness Specific Diversity, Functional Traits, and Implications for Quality and Safety.</title>
        <authorList>
            <consortium name="RefSeq"/>
            <person name="Tenea G.N."/>
            <person name="Cifuentes V."/>
            <person name="Reyes P."/>
            <person name="Cevallos-Vallejos M."/>
        </authorList>
    </citation>
    <scope>NUCLEOTIDE SEQUENCE [LARGE SCALE GENOMIC DNA]</scope>
</reference>
<keyword evidence="2" id="KW-1185">Reference proteome</keyword>
<feature type="domain" description="F-box" evidence="1">
    <location>
        <begin position="11"/>
        <end position="47"/>
    </location>
</feature>
<proteinExistence type="predicted"/>
<dbReference type="InterPro" id="IPR036047">
    <property type="entry name" value="F-box-like_dom_sf"/>
</dbReference>
<dbReference type="PROSITE" id="PS50181">
    <property type="entry name" value="FBOX"/>
    <property type="match status" value="1"/>
</dbReference>
<sequence length="380" mass="43926">MDVVEGMNMEQRDWTNVPEELLTLILSHLFLDDARRFRNVCRTWKSVPDPIEQSPIRFPVPQSQWLMHKDLSRGTCKFSHPVYRDAYCLGSPELSGHSQPSHQPPPGGDTVISSVLRFSKGGWLLMSKGRFSVFFYNPFTKAKMYLPLVPDPERYVLRVITFLSTPASPDCLVFGLSALFYRHVAISIIRRGEKHWNFYRFENNLPIIPSYCNPVFHKGMFYCLGEGGNLGVFSPEDNQWTVLVKPQKIYKGGHERYLLEIDGELISVFVRRLGSQISVFRLDETKMAWEEVSDLGDNMVFISPTNSFSRKKVIEGMQNKIYFSRLHKGCCVFYSLDTKKFHTLLTDFSSASLYNTPEQLRSCWIEPSADHHITEEQLNW</sequence>
<organism evidence="2 3">
    <name type="scientific">Coffea arabica</name>
    <name type="common">Arabian coffee</name>
    <dbReference type="NCBI Taxonomy" id="13443"/>
    <lineage>
        <taxon>Eukaryota</taxon>
        <taxon>Viridiplantae</taxon>
        <taxon>Streptophyta</taxon>
        <taxon>Embryophyta</taxon>
        <taxon>Tracheophyta</taxon>
        <taxon>Spermatophyta</taxon>
        <taxon>Magnoliopsida</taxon>
        <taxon>eudicotyledons</taxon>
        <taxon>Gunneridae</taxon>
        <taxon>Pentapetalae</taxon>
        <taxon>asterids</taxon>
        <taxon>lamiids</taxon>
        <taxon>Gentianales</taxon>
        <taxon>Rubiaceae</taxon>
        <taxon>Ixoroideae</taxon>
        <taxon>Gardenieae complex</taxon>
        <taxon>Bertiereae - Coffeeae clade</taxon>
        <taxon>Coffeeae</taxon>
        <taxon>Coffea</taxon>
    </lineage>
</organism>
<dbReference type="Pfam" id="PF03478">
    <property type="entry name" value="Beta-prop_KIB1-4"/>
    <property type="match status" value="1"/>
</dbReference>
<accession>A0A6P6XEH8</accession>
<name>A0A6P6XEH8_COFAR</name>
<dbReference type="RefSeq" id="XP_027126110.1">
    <property type="nucleotide sequence ID" value="XM_027270309.1"/>
</dbReference>
<dbReference type="OrthoDB" id="1863935at2759"/>
<dbReference type="GeneID" id="113742474"/>